<feature type="region of interest" description="Disordered" evidence="1">
    <location>
        <begin position="1"/>
        <end position="57"/>
    </location>
</feature>
<dbReference type="Proteomes" id="UP001596170">
    <property type="component" value="Unassembled WGS sequence"/>
</dbReference>
<name>A0ABW1LDA9_9BACL</name>
<dbReference type="EMBL" id="JBHSRI010000038">
    <property type="protein sequence ID" value="MFC6041217.1"/>
    <property type="molecule type" value="Genomic_DNA"/>
</dbReference>
<reference evidence="3" key="1">
    <citation type="journal article" date="2019" name="Int. J. Syst. Evol. Microbiol.">
        <title>The Global Catalogue of Microorganisms (GCM) 10K type strain sequencing project: providing services to taxonomists for standard genome sequencing and annotation.</title>
        <authorList>
            <consortium name="The Broad Institute Genomics Platform"/>
            <consortium name="The Broad Institute Genome Sequencing Center for Infectious Disease"/>
            <person name="Wu L."/>
            <person name="Ma J."/>
        </authorList>
    </citation>
    <scope>NUCLEOTIDE SEQUENCE [LARGE SCALE GENOMIC DNA]</scope>
    <source>
        <strain evidence="3">CCUG 54527</strain>
    </source>
</reference>
<dbReference type="RefSeq" id="WP_377735946.1">
    <property type="nucleotide sequence ID" value="NZ_JBHSRI010000038.1"/>
</dbReference>
<proteinExistence type="predicted"/>
<feature type="compositionally biased region" description="Basic and acidic residues" evidence="1">
    <location>
        <begin position="29"/>
        <end position="51"/>
    </location>
</feature>
<evidence type="ECO:0000313" key="3">
    <source>
        <dbReference type="Proteomes" id="UP001596170"/>
    </source>
</evidence>
<gene>
    <name evidence="2" type="ORF">ACFPYN_17570</name>
</gene>
<protein>
    <submittedName>
        <fullName evidence="2">Uncharacterized protein</fullName>
    </submittedName>
</protein>
<accession>A0ABW1LDA9</accession>
<comment type="caution">
    <text evidence="2">The sequence shown here is derived from an EMBL/GenBank/DDBJ whole genome shotgun (WGS) entry which is preliminary data.</text>
</comment>
<evidence type="ECO:0000256" key="1">
    <source>
        <dbReference type="SAM" id="MobiDB-lite"/>
    </source>
</evidence>
<sequence length="57" mass="6807">MSKNNNKTMNERNHNSFGIYKSPNDPNEEFAKDFNPESKPEEYETNKDKNQQTKRNK</sequence>
<evidence type="ECO:0000313" key="2">
    <source>
        <dbReference type="EMBL" id="MFC6041217.1"/>
    </source>
</evidence>
<organism evidence="2 3">
    <name type="scientific">Paenisporosarcina macmurdoensis</name>
    <dbReference type="NCBI Taxonomy" id="212659"/>
    <lineage>
        <taxon>Bacteria</taxon>
        <taxon>Bacillati</taxon>
        <taxon>Bacillota</taxon>
        <taxon>Bacilli</taxon>
        <taxon>Bacillales</taxon>
        <taxon>Caryophanaceae</taxon>
        <taxon>Paenisporosarcina</taxon>
    </lineage>
</organism>
<keyword evidence="3" id="KW-1185">Reference proteome</keyword>